<dbReference type="InterPro" id="IPR036282">
    <property type="entry name" value="Glutathione-S-Trfase_C_sf"/>
</dbReference>
<dbReference type="PANTHER" id="PTHR43968">
    <property type="match status" value="1"/>
</dbReference>
<dbReference type="OrthoDB" id="9795329at2"/>
<keyword evidence="4" id="KW-1185">Reference proteome</keyword>
<dbReference type="Pfam" id="PF13410">
    <property type="entry name" value="GST_C_2"/>
    <property type="match status" value="1"/>
</dbReference>
<evidence type="ECO:0008006" key="5">
    <source>
        <dbReference type="Google" id="ProtNLM"/>
    </source>
</evidence>
<name>A0A2N5DEC3_9CAUL</name>
<dbReference type="Pfam" id="PF13417">
    <property type="entry name" value="GST_N_3"/>
    <property type="match status" value="1"/>
</dbReference>
<dbReference type="PROSITE" id="PS50405">
    <property type="entry name" value="GST_CTER"/>
    <property type="match status" value="1"/>
</dbReference>
<dbReference type="InterPro" id="IPR040079">
    <property type="entry name" value="Glutathione_S-Trfase"/>
</dbReference>
<dbReference type="CDD" id="cd00299">
    <property type="entry name" value="GST_C_family"/>
    <property type="match status" value="1"/>
</dbReference>
<comment type="caution">
    <text evidence="3">The sequence shown here is derived from an EMBL/GenBank/DDBJ whole genome shotgun (WGS) entry which is preliminary data.</text>
</comment>
<dbReference type="InterPro" id="IPR050983">
    <property type="entry name" value="GST_Omega/HSP26"/>
</dbReference>
<accession>A0A2N5DEC3</accession>
<evidence type="ECO:0000259" key="2">
    <source>
        <dbReference type="PROSITE" id="PS50405"/>
    </source>
</evidence>
<dbReference type="SUPFAM" id="SSF52833">
    <property type="entry name" value="Thioredoxin-like"/>
    <property type="match status" value="1"/>
</dbReference>
<dbReference type="RefSeq" id="WP_101718633.1">
    <property type="nucleotide sequence ID" value="NZ_PJRS01000023.1"/>
</dbReference>
<sequence length="211" mass="23229">MQLISLPASPFATRVRIALRAKGLDVEIVPPPSGWPQDRRFRDISPTGRVPVLILDDGEAVWESAVILELLEELFPQARPLLPAGVLERARARQLVRVADLYLMPPMVALAAPQSPTENRRLLEQLTDALSMLDDLLEDGPYAVGGSLSHADCAIAPVLLAARITGSRLGIDVIEALPRVEAYTRAMIRDEHILEALLEMQEGIRRLVPSR</sequence>
<dbReference type="AlphaFoldDB" id="A0A2N5DEC3"/>
<dbReference type="SUPFAM" id="SSF47616">
    <property type="entry name" value="GST C-terminal domain-like"/>
    <property type="match status" value="1"/>
</dbReference>
<evidence type="ECO:0000313" key="4">
    <source>
        <dbReference type="Proteomes" id="UP000234479"/>
    </source>
</evidence>
<evidence type="ECO:0000313" key="3">
    <source>
        <dbReference type="EMBL" id="PLR24403.1"/>
    </source>
</evidence>
<dbReference type="PROSITE" id="PS50404">
    <property type="entry name" value="GST_NTER"/>
    <property type="match status" value="1"/>
</dbReference>
<dbReference type="Gene3D" id="1.20.1050.10">
    <property type="match status" value="1"/>
</dbReference>
<dbReference type="InterPro" id="IPR010987">
    <property type="entry name" value="Glutathione-S-Trfase_C-like"/>
</dbReference>
<dbReference type="PANTHER" id="PTHR43968:SF6">
    <property type="entry name" value="GLUTATHIONE S-TRANSFERASE OMEGA"/>
    <property type="match status" value="1"/>
</dbReference>
<organism evidence="3 4">
    <name type="scientific">Caulobacter zeae</name>
    <dbReference type="NCBI Taxonomy" id="2055137"/>
    <lineage>
        <taxon>Bacteria</taxon>
        <taxon>Pseudomonadati</taxon>
        <taxon>Pseudomonadota</taxon>
        <taxon>Alphaproteobacteria</taxon>
        <taxon>Caulobacterales</taxon>
        <taxon>Caulobacteraceae</taxon>
        <taxon>Caulobacter</taxon>
    </lineage>
</organism>
<reference evidence="3 4" key="1">
    <citation type="submission" date="2017-12" db="EMBL/GenBank/DDBJ databases">
        <title>The genome sequence of Caulobacter sp. 410.</title>
        <authorList>
            <person name="Gao J."/>
            <person name="Mao X."/>
            <person name="Sun J."/>
        </authorList>
    </citation>
    <scope>NUCLEOTIDE SEQUENCE [LARGE SCALE GENOMIC DNA]</scope>
    <source>
        <strain evidence="3 4">410</strain>
    </source>
</reference>
<feature type="domain" description="GST N-terminal" evidence="1">
    <location>
        <begin position="1"/>
        <end position="79"/>
    </location>
</feature>
<feature type="domain" description="GST C-terminal" evidence="2">
    <location>
        <begin position="85"/>
        <end position="210"/>
    </location>
</feature>
<dbReference type="SFLD" id="SFLDS00019">
    <property type="entry name" value="Glutathione_Transferase_(cytos"/>
    <property type="match status" value="1"/>
</dbReference>
<evidence type="ECO:0000259" key="1">
    <source>
        <dbReference type="PROSITE" id="PS50404"/>
    </source>
</evidence>
<dbReference type="Proteomes" id="UP000234479">
    <property type="component" value="Unassembled WGS sequence"/>
</dbReference>
<dbReference type="InterPro" id="IPR004045">
    <property type="entry name" value="Glutathione_S-Trfase_N"/>
</dbReference>
<gene>
    <name evidence="3" type="ORF">SGCZBJ_14125</name>
</gene>
<protein>
    <recommendedName>
        <fullName evidence="5">Glutathione S-transferase family protein</fullName>
    </recommendedName>
</protein>
<dbReference type="InterPro" id="IPR036249">
    <property type="entry name" value="Thioredoxin-like_sf"/>
</dbReference>
<proteinExistence type="predicted"/>
<dbReference type="EMBL" id="PJRS01000023">
    <property type="protein sequence ID" value="PLR24403.1"/>
    <property type="molecule type" value="Genomic_DNA"/>
</dbReference>
<dbReference type="Gene3D" id="3.40.30.10">
    <property type="entry name" value="Glutaredoxin"/>
    <property type="match status" value="1"/>
</dbReference>
<dbReference type="SFLD" id="SFLDG00358">
    <property type="entry name" value="Main_(cytGST)"/>
    <property type="match status" value="1"/>
</dbReference>
<dbReference type="CDD" id="cd00570">
    <property type="entry name" value="GST_N_family"/>
    <property type="match status" value="1"/>
</dbReference>
<dbReference type="GO" id="GO:0005737">
    <property type="term" value="C:cytoplasm"/>
    <property type="evidence" value="ECO:0007669"/>
    <property type="project" value="TreeGrafter"/>
</dbReference>